<dbReference type="STRING" id="428992.SAMN05216272_1212"/>
<dbReference type="RefSeq" id="WP_244507280.1">
    <property type="nucleotide sequence ID" value="NZ_FNDS01000021.1"/>
</dbReference>
<evidence type="ECO:0000313" key="1">
    <source>
        <dbReference type="EMBL" id="SDI75943.1"/>
    </source>
</evidence>
<protein>
    <submittedName>
        <fullName evidence="1">Transcriptional regulator, AlpA family</fullName>
    </submittedName>
</protein>
<proteinExistence type="predicted"/>
<gene>
    <name evidence="1" type="ORF">SAMN05216272_1212</name>
</gene>
<dbReference type="EMBL" id="FNDS01000021">
    <property type="protein sequence ID" value="SDI75943.1"/>
    <property type="molecule type" value="Genomic_DNA"/>
</dbReference>
<dbReference type="InterPro" id="IPR052931">
    <property type="entry name" value="Prophage_regulatory_activator"/>
</dbReference>
<sequence length="197" mass="21954">MVLVSKPFGDAPDFVDSDDDLATKERGSGQRCQVCDFPAVAGHVQGVIEGESYELQLCTGCFKYAILVLRAQYKQNRLFDDDFDFCELEEFGRLSSSNEGAPVLDDQEAAGRAERGEDLGIEKMTEPARRIMRLKEVMHLSGLGRSSIYNYIAAGKFPKSHRLGGGIVGWNGAEVQRWIDAMLDDQEWKPSDAEPQR</sequence>
<evidence type="ECO:0000313" key="2">
    <source>
        <dbReference type="Proteomes" id="UP000199636"/>
    </source>
</evidence>
<reference evidence="2" key="1">
    <citation type="submission" date="2016-10" db="EMBL/GenBank/DDBJ databases">
        <authorList>
            <person name="Varghese N."/>
            <person name="Submissions S."/>
        </authorList>
    </citation>
    <scope>NUCLEOTIDE SEQUENCE [LARGE SCALE GENOMIC DNA]</scope>
    <source>
        <strain evidence="2">CCM 7469</strain>
    </source>
</reference>
<dbReference type="InterPro" id="IPR009061">
    <property type="entry name" value="DNA-bd_dom_put_sf"/>
</dbReference>
<dbReference type="AlphaFoldDB" id="A0A1G8N731"/>
<dbReference type="PANTHER" id="PTHR36154:SF1">
    <property type="entry name" value="DNA-BINDING TRANSCRIPTIONAL ACTIVATOR ALPA"/>
    <property type="match status" value="1"/>
</dbReference>
<name>A0A1G8N731_9PSED</name>
<dbReference type="PANTHER" id="PTHR36154">
    <property type="entry name" value="DNA-BINDING TRANSCRIPTIONAL ACTIVATOR ALPA"/>
    <property type="match status" value="1"/>
</dbReference>
<keyword evidence="2" id="KW-1185">Reference proteome</keyword>
<dbReference type="SUPFAM" id="SSF46955">
    <property type="entry name" value="Putative DNA-binding domain"/>
    <property type="match status" value="1"/>
</dbReference>
<dbReference type="Proteomes" id="UP000199636">
    <property type="component" value="Unassembled WGS sequence"/>
</dbReference>
<dbReference type="Pfam" id="PF05930">
    <property type="entry name" value="Phage_AlpA"/>
    <property type="match status" value="1"/>
</dbReference>
<organism evidence="1 2">
    <name type="scientific">Pseudomonas panipatensis</name>
    <dbReference type="NCBI Taxonomy" id="428992"/>
    <lineage>
        <taxon>Bacteria</taxon>
        <taxon>Pseudomonadati</taxon>
        <taxon>Pseudomonadota</taxon>
        <taxon>Gammaproteobacteria</taxon>
        <taxon>Pseudomonadales</taxon>
        <taxon>Pseudomonadaceae</taxon>
        <taxon>Pseudomonas</taxon>
    </lineage>
</organism>
<accession>A0A1G8N731</accession>
<dbReference type="Gene3D" id="1.10.238.160">
    <property type="match status" value="1"/>
</dbReference>
<dbReference type="InterPro" id="IPR010260">
    <property type="entry name" value="AlpA"/>
</dbReference>